<protein>
    <submittedName>
        <fullName evidence="4">Uncharacterized protein</fullName>
    </submittedName>
</protein>
<name>A0A1V6PM59_9EURO</name>
<dbReference type="AlphaFoldDB" id="A0A1V6PM59"/>
<keyword evidence="5" id="KW-1185">Reference proteome</keyword>
<organism evidence="4 5">
    <name type="scientific">Penicillium antarcticum</name>
    <dbReference type="NCBI Taxonomy" id="416450"/>
    <lineage>
        <taxon>Eukaryota</taxon>
        <taxon>Fungi</taxon>
        <taxon>Dikarya</taxon>
        <taxon>Ascomycota</taxon>
        <taxon>Pezizomycotina</taxon>
        <taxon>Eurotiomycetes</taxon>
        <taxon>Eurotiomycetidae</taxon>
        <taxon>Eurotiales</taxon>
        <taxon>Aspergillaceae</taxon>
        <taxon>Penicillium</taxon>
    </lineage>
</organism>
<accession>A0A1V6PM59</accession>
<feature type="region of interest" description="Disordered" evidence="1">
    <location>
        <begin position="34"/>
        <end position="61"/>
    </location>
</feature>
<evidence type="ECO:0000313" key="5">
    <source>
        <dbReference type="Proteomes" id="UP000191672"/>
    </source>
</evidence>
<dbReference type="EMBL" id="MDYN01000093">
    <property type="protein sequence ID" value="OQD78061.1"/>
    <property type="molecule type" value="Genomic_DNA"/>
</dbReference>
<dbReference type="EMBL" id="MDYN01000150">
    <property type="protein sequence ID" value="OQD75562.1"/>
    <property type="molecule type" value="Genomic_DNA"/>
</dbReference>
<gene>
    <name evidence="4" type="ORF">PENANT_c093G08111</name>
    <name evidence="3" type="ORF">PENANT_c117G07831</name>
    <name evidence="2" type="ORF">PENANT_c150G10910</name>
</gene>
<evidence type="ECO:0000313" key="3">
    <source>
        <dbReference type="EMBL" id="OQD76776.1"/>
    </source>
</evidence>
<reference evidence="4" key="1">
    <citation type="submission" date="2016-08" db="EMBL/GenBank/DDBJ databases">
        <title>Uncovering the secondary metabolism of Penicillium species provides insights into the evolution of 6-MSA pathways.</title>
        <authorList>
            <person name="Nielsen J.C."/>
            <person name="Nielsen J."/>
        </authorList>
    </citation>
    <scope>NUCLEOTIDE SEQUENCE [LARGE SCALE GENOMIC DNA]</scope>
    <source>
        <strain evidence="4">IBT 31811</strain>
    </source>
</reference>
<evidence type="ECO:0000256" key="1">
    <source>
        <dbReference type="SAM" id="MobiDB-lite"/>
    </source>
</evidence>
<dbReference type="EMBL" id="MDYN01000117">
    <property type="protein sequence ID" value="OQD76776.1"/>
    <property type="molecule type" value="Genomic_DNA"/>
</dbReference>
<reference evidence="5" key="2">
    <citation type="journal article" date="2017" name="Nat. Microbiol.">
        <title>Global analysis of biosynthetic gene clusters reveals vast potential of secondary metabolite production in Penicillium species.</title>
        <authorList>
            <person name="Nielsen J.C."/>
            <person name="Grijseels S."/>
            <person name="Prigent S."/>
            <person name="Ji B."/>
            <person name="Dainat J."/>
            <person name="Nielsen K.F."/>
            <person name="Frisvad J.C."/>
            <person name="Workman M."/>
            <person name="Nielsen J."/>
        </authorList>
    </citation>
    <scope>NUCLEOTIDE SEQUENCE [LARGE SCALE GENOMIC DNA]</scope>
    <source>
        <strain evidence="5">IBT 31811</strain>
    </source>
</reference>
<evidence type="ECO:0000313" key="4">
    <source>
        <dbReference type="EMBL" id="OQD78061.1"/>
    </source>
</evidence>
<feature type="region of interest" description="Disordered" evidence="1">
    <location>
        <begin position="162"/>
        <end position="184"/>
    </location>
</feature>
<evidence type="ECO:0000313" key="2">
    <source>
        <dbReference type="EMBL" id="OQD75562.1"/>
    </source>
</evidence>
<sequence length="184" mass="20129">MGILQHPGSGEDLGRFSSQLRDALASKAKPFDLWSIPESAAGPQDEDCPYDMESQSYEGESHMPMDEDMEYEADAGWAVETKSVADHVPEGVHYGETGSPVSIGKCLRCLGDLNARVLSIEEQLEKQNFWNDDMGRGVESMQGGYQEISALREEVATLKEQLNALGRGSPGSGRKPGRPRRVAQ</sequence>
<dbReference type="Proteomes" id="UP000191672">
    <property type="component" value="Unassembled WGS sequence"/>
</dbReference>
<feature type="compositionally biased region" description="Basic residues" evidence="1">
    <location>
        <begin position="175"/>
        <end position="184"/>
    </location>
</feature>
<comment type="caution">
    <text evidence="4">The sequence shown here is derived from an EMBL/GenBank/DDBJ whole genome shotgun (WGS) entry which is preliminary data.</text>
</comment>
<proteinExistence type="predicted"/>